<sequence length="158" mass="17477">ADYLNDSVVQFDEMKETYTYLITQLVSRKVGVINIGRRGVKIDTGNEDIYGISGRPEGYPLPEGYDPVLDFGKLVKFPGSPTLLMANHDYTVEEANALVGADELDLITFARAFICNPDLVPRIEQGMPFAQIEKGSAIYYGPGETPDQYYNDWPAASA</sequence>
<feature type="non-terminal residue" evidence="1">
    <location>
        <position position="1"/>
    </location>
</feature>
<dbReference type="InterPro" id="IPR013785">
    <property type="entry name" value="Aldolase_TIM"/>
</dbReference>
<keyword evidence="2" id="KW-1185">Reference proteome</keyword>
<accession>A0A9P7GX72</accession>
<evidence type="ECO:0008006" key="3">
    <source>
        <dbReference type="Google" id="ProtNLM"/>
    </source>
</evidence>
<gene>
    <name evidence="1" type="ORF">KAF25_010848</name>
</gene>
<evidence type="ECO:0000313" key="2">
    <source>
        <dbReference type="Proteomes" id="UP000782241"/>
    </source>
</evidence>
<dbReference type="AlphaFoldDB" id="A0A9P7GX72"/>
<dbReference type="SUPFAM" id="SSF51395">
    <property type="entry name" value="FMN-linked oxidoreductases"/>
    <property type="match status" value="1"/>
</dbReference>
<dbReference type="Gene3D" id="3.20.20.70">
    <property type="entry name" value="Aldolase class I"/>
    <property type="match status" value="1"/>
</dbReference>
<dbReference type="Proteomes" id="UP000782241">
    <property type="component" value="Unassembled WGS sequence"/>
</dbReference>
<dbReference type="EMBL" id="JAGPUO010000014">
    <property type="protein sequence ID" value="KAG5658667.1"/>
    <property type="molecule type" value="Genomic_DNA"/>
</dbReference>
<organism evidence="1 2">
    <name type="scientific">Fusarium avenaceum</name>
    <dbReference type="NCBI Taxonomy" id="40199"/>
    <lineage>
        <taxon>Eukaryota</taxon>
        <taxon>Fungi</taxon>
        <taxon>Dikarya</taxon>
        <taxon>Ascomycota</taxon>
        <taxon>Pezizomycotina</taxon>
        <taxon>Sordariomycetes</taxon>
        <taxon>Hypocreomycetidae</taxon>
        <taxon>Hypocreales</taxon>
        <taxon>Nectriaceae</taxon>
        <taxon>Fusarium</taxon>
        <taxon>Fusarium tricinctum species complex</taxon>
    </lineage>
</organism>
<protein>
    <recommendedName>
        <fullName evidence="3">NADH:flavin oxidoreductase/NADH oxidase N-terminal domain-containing protein</fullName>
    </recommendedName>
</protein>
<evidence type="ECO:0000313" key="1">
    <source>
        <dbReference type="EMBL" id="KAG5658667.1"/>
    </source>
</evidence>
<comment type="caution">
    <text evidence="1">The sequence shown here is derived from an EMBL/GenBank/DDBJ whole genome shotgun (WGS) entry which is preliminary data.</text>
</comment>
<reference evidence="1" key="1">
    <citation type="submission" date="2021-04" db="EMBL/GenBank/DDBJ databases">
        <title>Draft genome of Fusarium avenaceum strain F156N33, isolated from an atmospheric sample in Virginia.</title>
        <authorList>
            <person name="Yang S."/>
            <person name="Vinatzer B.A."/>
            <person name="Coleman J."/>
        </authorList>
    </citation>
    <scope>NUCLEOTIDE SEQUENCE</scope>
    <source>
        <strain evidence="1">F156N33</strain>
    </source>
</reference>
<name>A0A9P7GX72_9HYPO</name>
<proteinExistence type="predicted"/>